<reference evidence="2" key="1">
    <citation type="submission" date="2016-10" db="EMBL/GenBank/DDBJ databases">
        <authorList>
            <person name="Varghese N."/>
            <person name="Submissions S."/>
        </authorList>
    </citation>
    <scope>NUCLEOTIDE SEQUENCE [LARGE SCALE GENOMIC DNA]</scope>
    <source>
        <strain evidence="2">DSM 17934</strain>
    </source>
</reference>
<dbReference type="Pfam" id="PF13585">
    <property type="entry name" value="CHU_C"/>
    <property type="match status" value="1"/>
</dbReference>
<dbReference type="EMBL" id="FNYA01000002">
    <property type="protein sequence ID" value="SEI65256.1"/>
    <property type="molecule type" value="Genomic_DNA"/>
</dbReference>
<accession>A0A1H6SEI9</accession>
<organism evidence="1 2">
    <name type="scientific">Flavobacterium terrigena</name>
    <dbReference type="NCBI Taxonomy" id="402734"/>
    <lineage>
        <taxon>Bacteria</taxon>
        <taxon>Pseudomonadati</taxon>
        <taxon>Bacteroidota</taxon>
        <taxon>Flavobacteriia</taxon>
        <taxon>Flavobacteriales</taxon>
        <taxon>Flavobacteriaceae</taxon>
        <taxon>Flavobacterium</taxon>
    </lineage>
</organism>
<evidence type="ECO:0000313" key="1">
    <source>
        <dbReference type="EMBL" id="SEI65256.1"/>
    </source>
</evidence>
<sequence length="1145" mass="124929">MKKFYILILLGFFQLGFSQLPDFNLQVTTTNETCSGNGALSFSVTNTTVGASIVYSVYLLPNTTTPIAITPNSTLTGLSAGNYQVVATQSLGADTNSQQQNVSISNQIQNLTFTISHQKVKCGNDGILTANVTSGTAVSYQLLTGPVTTPVQSSNVFNNLPIGNYSIRVFDTCGNAVVNSFTLTGNYTPFSIQGVSEEDLTCSTINLIASTNYSNGGVAYPLNVEFKVYPPNNATPIIYSQTLTSYNNQGIEQIVPRYDGDYYYDVKIIDACGNVTTKNNNLINIVFSFSVANLQGCSPKINISTVNAIYPYTVEFLIAPAGYNPAAVNPGFPGPYSVPDLVLNVMLGNFTIKLTDACLKTHIVNFQVSNPETPILAVAANNGCGGISFSVDEIHEVTIENVTLVSAPPAYSGNLPQDLSVYINMNGYNWFHSGFPPGNYVFHILDSCGVLHVKNITVGPGQSVSVSTVYYPECELGRGSLYVSYSGVTITDLKVLNAPSGFPFPLPYTITNATTTAFTLENMPEGSYTIQMTTDCGNVQTNIFNVVGFVNTSTTLEIQQFCSSFNLRFSHQGNGFQVAYGLQKLNEVTGNWEHPITGFQIINNQIDASNFYSLSHNQWNINLSFLGKFRIIKSYRKLNLDFCIQSIKEFEVLGQPKVLNHNVVNCGSGVSVVQLNAVGIGQLIYRITLKDNQPFLVNNGTNNVFVNLQPAIYNFQIEDSCGNILNHQIQINTSFPIQITPNLCENQLSNLSADNYSFLQYEWWKDGSPSTILSSTNILTFNPFLSSTHSGIYHLKITHIGNPTSCLNNIMTYTISGQASPMAGLDNTVNFCGLQSSINLNSHLSGTFDLNGTWEEITTSNGILSNGIWDVTAVSYGVYKFKYTVTGFCNSTDEAIITININEKPIISALLPSYSVCSGDDLLVNPGLNNLNYSYQWTGPNSFSSTNSFLQFNVIQSISNGQYSLVVGNNGCFSDPFSFVIEVTSLPEFYISETCENNIKTLAAIPLTGTFDSSINFNWTGPNGFTSSLNPVQIEDEGNYLLTIDKNSCDISEDITVATMACEIPKGISPNGDGLNEYFDLSGFDVNAIKIYNRYGKIVYSKDNGYAKEWYGQADNGNILPDATYFYAITLDSGESKTGWVYVTR</sequence>
<gene>
    <name evidence="1" type="ORF">SAMN05660918_1291</name>
</gene>
<evidence type="ECO:0000313" key="2">
    <source>
        <dbReference type="Proteomes" id="UP000199702"/>
    </source>
</evidence>
<keyword evidence="2" id="KW-1185">Reference proteome</keyword>
<name>A0A1H6SEI9_9FLAO</name>
<dbReference type="AlphaFoldDB" id="A0A1H6SEI9"/>
<dbReference type="RefSeq" id="WP_091309949.1">
    <property type="nucleotide sequence ID" value="NZ_CBCSJU010000002.1"/>
</dbReference>
<dbReference type="OrthoDB" id="601690at2"/>
<dbReference type="STRING" id="402734.SAMN05660918_1291"/>
<dbReference type="InterPro" id="IPR026341">
    <property type="entry name" value="T9SS_type_B"/>
</dbReference>
<proteinExistence type="predicted"/>
<protein>
    <submittedName>
        <fullName evidence="1">Gliding motility-associated C-terminal domain-containing protein</fullName>
    </submittedName>
</protein>
<dbReference type="InterPro" id="IPR013783">
    <property type="entry name" value="Ig-like_fold"/>
</dbReference>
<dbReference type="NCBIfam" id="TIGR04131">
    <property type="entry name" value="Bac_Flav_CTERM"/>
    <property type="match status" value="1"/>
</dbReference>
<dbReference type="Proteomes" id="UP000199702">
    <property type="component" value="Unassembled WGS sequence"/>
</dbReference>
<dbReference type="Gene3D" id="2.60.40.10">
    <property type="entry name" value="Immunoglobulins"/>
    <property type="match status" value="1"/>
</dbReference>